<name>A0A220Y771_MYCIT</name>
<dbReference type="AlphaFoldDB" id="A0A220Y771"/>
<evidence type="ECO:0000313" key="2">
    <source>
        <dbReference type="Proteomes" id="UP000198286"/>
    </source>
</evidence>
<dbReference type="Proteomes" id="UP000198286">
    <property type="component" value="Chromosome"/>
</dbReference>
<accession>A0A220Y771</accession>
<reference evidence="1 2" key="1">
    <citation type="journal article" date="2017" name="Lancet Infect. Dis.">
        <title>Global outbreak of severe Mycobacterium chimaera disease after cardiac surgery: a molecular epidemiological study.</title>
        <authorList>
            <person name="van Ingen J."/>
            <person name="Kohl T."/>
            <person name="Kranzer K."/>
            <person name="Hasse B."/>
            <person name="Keller P."/>
            <person name="Szafranska A."/>
            <person name="Hillemann D."/>
            <person name="Chand M."/>
            <person name="Schreiber P."/>
            <person name="Sommerstein R."/>
            <person name="Berger C."/>
            <person name="Genoni M."/>
            <person name="Ruegg C."/>
            <person name="Troillet N."/>
            <person name="Widmer A.F."/>
            <person name="Becker S.L."/>
            <person name="Herrmann M."/>
            <person name="Eckmanns T."/>
            <person name="Haller S."/>
            <person name="Hoeller C."/>
            <person name="Debast S.B."/>
            <person name="Wolfhagen M.J."/>
            <person name="Hopman J."/>
            <person name="Kluytmans J."/>
            <person name="Langelaar M."/>
            <person name="Notermans D.W."/>
            <person name="ten Oever J."/>
            <person name="van den Barselaar P."/>
            <person name="Vonk A.B.A."/>
            <person name="Vos M.C."/>
            <person name="Ahmed N."/>
            <person name="Brown T."/>
            <person name="Crook D."/>
            <person name="Lamagni T."/>
            <person name="Phin N."/>
            <person name="Smith E.G."/>
            <person name="Zambon M."/>
            <person name="Serr A."/>
            <person name="Goetting T."/>
            <person name="Ebner W."/>
            <person name="Thuermer A."/>
            <person name="Utpatel C."/>
            <person name="Sproer C."/>
            <person name="Bunk B."/>
            <person name="Nubel U."/>
            <person name="Bloemberg G."/>
            <person name="Bottger E."/>
            <person name="Niemann S."/>
            <person name="Wagner D."/>
            <person name="Sax H."/>
        </authorList>
    </citation>
    <scope>NUCLEOTIDE SEQUENCE [LARGE SCALE GENOMIC DNA]</scope>
    <source>
        <strain evidence="1 2">ZUERICH-2</strain>
    </source>
</reference>
<sequence>MQDSVRVVVDHVNEHGKSRLSERRVVASVGQALRCKMRNERERSFVFVTPSRSRRERGLVTLANSRRVPEPTGIAR</sequence>
<organism evidence="1 2">
    <name type="scientific">Mycobacterium intracellulare subsp. chimaera</name>
    <dbReference type="NCBI Taxonomy" id="222805"/>
    <lineage>
        <taxon>Bacteria</taxon>
        <taxon>Bacillati</taxon>
        <taxon>Actinomycetota</taxon>
        <taxon>Actinomycetes</taxon>
        <taxon>Mycobacteriales</taxon>
        <taxon>Mycobacteriaceae</taxon>
        <taxon>Mycobacterium</taxon>
        <taxon>Mycobacterium avium complex (MAC)</taxon>
    </lineage>
</organism>
<protein>
    <submittedName>
        <fullName evidence="1">Uncharacterized protein</fullName>
    </submittedName>
</protein>
<evidence type="ECO:0000313" key="1">
    <source>
        <dbReference type="EMBL" id="ASL13403.1"/>
    </source>
</evidence>
<proteinExistence type="predicted"/>
<gene>
    <name evidence="1" type="ORF">MYCOZU2_00957</name>
</gene>
<dbReference type="EMBL" id="CP015267">
    <property type="protein sequence ID" value="ASL13403.1"/>
    <property type="molecule type" value="Genomic_DNA"/>
</dbReference>